<organism evidence="1 2">
    <name type="scientific">Bursaphelenchus okinawaensis</name>
    <dbReference type="NCBI Taxonomy" id="465554"/>
    <lineage>
        <taxon>Eukaryota</taxon>
        <taxon>Metazoa</taxon>
        <taxon>Ecdysozoa</taxon>
        <taxon>Nematoda</taxon>
        <taxon>Chromadorea</taxon>
        <taxon>Rhabditida</taxon>
        <taxon>Tylenchina</taxon>
        <taxon>Tylenchomorpha</taxon>
        <taxon>Aphelenchoidea</taxon>
        <taxon>Aphelenchoididae</taxon>
        <taxon>Bursaphelenchus</taxon>
    </lineage>
</organism>
<dbReference type="Proteomes" id="UP000783686">
    <property type="component" value="Unassembled WGS sequence"/>
</dbReference>
<sequence length="91" mass="10434">MDMTKCATNVQNALLPHSARISVKSFFKTPSKSVLDDRFACQNFVVQQFQLQCPRMGYAQSTSVISKMLLKLCRNEVPQEKIIMELIKNCY</sequence>
<keyword evidence="2" id="KW-1185">Reference proteome</keyword>
<gene>
    <name evidence="1" type="ORF">BOKJ2_LOCUS4974</name>
</gene>
<comment type="caution">
    <text evidence="1">The sequence shown here is derived from an EMBL/GenBank/DDBJ whole genome shotgun (WGS) entry which is preliminary data.</text>
</comment>
<evidence type="ECO:0000313" key="2">
    <source>
        <dbReference type="Proteomes" id="UP000614601"/>
    </source>
</evidence>
<dbReference type="EMBL" id="CAJFDH010000002">
    <property type="protein sequence ID" value="CAD5213173.1"/>
    <property type="molecule type" value="Genomic_DNA"/>
</dbReference>
<accession>A0A811KBL5</accession>
<evidence type="ECO:0000313" key="1">
    <source>
        <dbReference type="EMBL" id="CAD5213173.1"/>
    </source>
</evidence>
<dbReference type="EMBL" id="CAJFCW020000002">
    <property type="protein sequence ID" value="CAG9099459.1"/>
    <property type="molecule type" value="Genomic_DNA"/>
</dbReference>
<reference evidence="1" key="1">
    <citation type="submission" date="2020-09" db="EMBL/GenBank/DDBJ databases">
        <authorList>
            <person name="Kikuchi T."/>
        </authorList>
    </citation>
    <scope>NUCLEOTIDE SEQUENCE</scope>
    <source>
        <strain evidence="1">SH1</strain>
    </source>
</reference>
<dbReference type="AlphaFoldDB" id="A0A811KBL5"/>
<name>A0A811KBL5_9BILA</name>
<proteinExistence type="predicted"/>
<dbReference type="Proteomes" id="UP000614601">
    <property type="component" value="Unassembled WGS sequence"/>
</dbReference>
<protein>
    <submittedName>
        <fullName evidence="1">Uncharacterized protein</fullName>
    </submittedName>
</protein>